<dbReference type="AlphaFoldDB" id="A0A6J4Q5K3"/>
<organism evidence="2">
    <name type="scientific">uncultured Rubrobacteraceae bacterium</name>
    <dbReference type="NCBI Taxonomy" id="349277"/>
    <lineage>
        <taxon>Bacteria</taxon>
        <taxon>Bacillati</taxon>
        <taxon>Actinomycetota</taxon>
        <taxon>Rubrobacteria</taxon>
        <taxon>Rubrobacterales</taxon>
        <taxon>Rubrobacteraceae</taxon>
        <taxon>environmental samples</taxon>
    </lineage>
</organism>
<feature type="region of interest" description="Disordered" evidence="1">
    <location>
        <begin position="1"/>
        <end position="55"/>
    </location>
</feature>
<dbReference type="EMBL" id="CADCVB010000134">
    <property type="protein sequence ID" value="CAA9435216.1"/>
    <property type="molecule type" value="Genomic_DNA"/>
</dbReference>
<name>A0A6J4Q5K3_9ACTN</name>
<gene>
    <name evidence="2" type="ORF">AVDCRST_MAG78-1981</name>
</gene>
<feature type="non-terminal residue" evidence="2">
    <location>
        <position position="55"/>
    </location>
</feature>
<proteinExistence type="predicted"/>
<evidence type="ECO:0000313" key="2">
    <source>
        <dbReference type="EMBL" id="CAA9435216.1"/>
    </source>
</evidence>
<feature type="non-terminal residue" evidence="2">
    <location>
        <position position="1"/>
    </location>
</feature>
<sequence length="55" mass="6398">EIDRPERARADRGVRRRHRTVRSRSRHRASAHRPGARMRRHRAPGGLPAPAEVQM</sequence>
<reference evidence="2" key="1">
    <citation type="submission" date="2020-02" db="EMBL/GenBank/DDBJ databases">
        <authorList>
            <person name="Meier V. D."/>
        </authorList>
    </citation>
    <scope>NUCLEOTIDE SEQUENCE</scope>
    <source>
        <strain evidence="2">AVDCRST_MAG78</strain>
    </source>
</reference>
<evidence type="ECO:0000256" key="1">
    <source>
        <dbReference type="SAM" id="MobiDB-lite"/>
    </source>
</evidence>
<protein>
    <submittedName>
        <fullName evidence="2">Uncharacterized protein</fullName>
    </submittedName>
</protein>
<feature type="compositionally biased region" description="Basic residues" evidence="1">
    <location>
        <begin position="14"/>
        <end position="43"/>
    </location>
</feature>
<accession>A0A6J4Q5K3</accession>
<feature type="compositionally biased region" description="Basic and acidic residues" evidence="1">
    <location>
        <begin position="1"/>
        <end position="13"/>
    </location>
</feature>